<dbReference type="Proteomes" id="UP000188388">
    <property type="component" value="Unassembled WGS sequence"/>
</dbReference>
<evidence type="ECO:0000313" key="1">
    <source>
        <dbReference type="EMBL" id="SIT54762.1"/>
    </source>
</evidence>
<dbReference type="AlphaFoldDB" id="A0A1R3V4C2"/>
<keyword evidence="2" id="KW-1185">Reference proteome</keyword>
<name>A0A1R3V4C2_9HYPH</name>
<organism evidence="1 2">
    <name type="scientific">Mesorhizobium prunaredense</name>
    <dbReference type="NCBI Taxonomy" id="1631249"/>
    <lineage>
        <taxon>Bacteria</taxon>
        <taxon>Pseudomonadati</taxon>
        <taxon>Pseudomonadota</taxon>
        <taxon>Alphaproteobacteria</taxon>
        <taxon>Hyphomicrobiales</taxon>
        <taxon>Phyllobacteriaceae</taxon>
        <taxon>Mesorhizobium</taxon>
    </lineage>
</organism>
<gene>
    <name evidence="1" type="ORF">BQ8794_180106</name>
</gene>
<reference evidence="2" key="1">
    <citation type="submission" date="2017-01" db="EMBL/GenBank/DDBJ databases">
        <authorList>
            <person name="Brunel B."/>
        </authorList>
    </citation>
    <scope>NUCLEOTIDE SEQUENCE [LARGE SCALE GENOMIC DNA]</scope>
</reference>
<protein>
    <submittedName>
        <fullName evidence="1">Uncharacterized protein</fullName>
    </submittedName>
</protein>
<dbReference type="EMBL" id="FTPD01000010">
    <property type="protein sequence ID" value="SIT54762.1"/>
    <property type="molecule type" value="Genomic_DNA"/>
</dbReference>
<evidence type="ECO:0000313" key="2">
    <source>
        <dbReference type="Proteomes" id="UP000188388"/>
    </source>
</evidence>
<sequence length="23" mass="2563">MALGFLFGQLTKGTTLLHFLQEP</sequence>
<accession>A0A1R3V4C2</accession>
<proteinExistence type="predicted"/>